<feature type="signal peptide" evidence="1">
    <location>
        <begin position="1"/>
        <end position="18"/>
    </location>
</feature>
<keyword evidence="1" id="KW-0732">Signal</keyword>
<sequence>MCTVNIIWLGYILQLHQAEFLTYKSCHSFNTYLEIYYYCSHQNSYALYQITDNMYQRSPNIQVLFAMGVSMISIFC</sequence>
<protein>
    <submittedName>
        <fullName evidence="2">Uncharacterized protein</fullName>
    </submittedName>
</protein>
<dbReference type="EMBL" id="VXIV02002559">
    <property type="protein sequence ID" value="KAF6024576.1"/>
    <property type="molecule type" value="Genomic_DNA"/>
</dbReference>
<evidence type="ECO:0000313" key="2">
    <source>
        <dbReference type="EMBL" id="KAF6024576.1"/>
    </source>
</evidence>
<dbReference type="AlphaFoldDB" id="A0A7J7JG17"/>
<gene>
    <name evidence="2" type="ORF">EB796_017136</name>
</gene>
<comment type="caution">
    <text evidence="2">The sequence shown here is derived from an EMBL/GenBank/DDBJ whole genome shotgun (WGS) entry which is preliminary data.</text>
</comment>
<organism evidence="2 3">
    <name type="scientific">Bugula neritina</name>
    <name type="common">Brown bryozoan</name>
    <name type="synonym">Sertularia neritina</name>
    <dbReference type="NCBI Taxonomy" id="10212"/>
    <lineage>
        <taxon>Eukaryota</taxon>
        <taxon>Metazoa</taxon>
        <taxon>Spiralia</taxon>
        <taxon>Lophotrochozoa</taxon>
        <taxon>Bryozoa</taxon>
        <taxon>Gymnolaemata</taxon>
        <taxon>Cheilostomatida</taxon>
        <taxon>Flustrina</taxon>
        <taxon>Buguloidea</taxon>
        <taxon>Bugulidae</taxon>
        <taxon>Bugula</taxon>
    </lineage>
</organism>
<feature type="chain" id="PRO_5029482444" evidence="1">
    <location>
        <begin position="19"/>
        <end position="76"/>
    </location>
</feature>
<evidence type="ECO:0000313" key="3">
    <source>
        <dbReference type="Proteomes" id="UP000593567"/>
    </source>
</evidence>
<name>A0A7J7JG17_BUGNE</name>
<accession>A0A7J7JG17</accession>
<reference evidence="2" key="1">
    <citation type="submission" date="2020-06" db="EMBL/GenBank/DDBJ databases">
        <title>Draft genome of Bugula neritina, a colonial animal packing powerful symbionts and potential medicines.</title>
        <authorList>
            <person name="Rayko M."/>
        </authorList>
    </citation>
    <scope>NUCLEOTIDE SEQUENCE [LARGE SCALE GENOMIC DNA]</scope>
    <source>
        <strain evidence="2">Kwan_BN1</strain>
    </source>
</reference>
<proteinExistence type="predicted"/>
<dbReference type="Proteomes" id="UP000593567">
    <property type="component" value="Unassembled WGS sequence"/>
</dbReference>
<evidence type="ECO:0000256" key="1">
    <source>
        <dbReference type="SAM" id="SignalP"/>
    </source>
</evidence>
<keyword evidence="3" id="KW-1185">Reference proteome</keyword>